<reference evidence="1" key="2">
    <citation type="journal article" date="2015" name="Data Brief">
        <title>Shoot transcriptome of the giant reed, Arundo donax.</title>
        <authorList>
            <person name="Barrero R.A."/>
            <person name="Guerrero F.D."/>
            <person name="Moolhuijzen P."/>
            <person name="Goolsby J.A."/>
            <person name="Tidwell J."/>
            <person name="Bellgard S.E."/>
            <person name="Bellgard M.I."/>
        </authorList>
    </citation>
    <scope>NUCLEOTIDE SEQUENCE</scope>
    <source>
        <tissue evidence="1">Shoot tissue taken approximately 20 cm above the soil surface</tissue>
    </source>
</reference>
<dbReference type="AlphaFoldDB" id="A0A0A9E4J4"/>
<proteinExistence type="predicted"/>
<reference evidence="1" key="1">
    <citation type="submission" date="2014-09" db="EMBL/GenBank/DDBJ databases">
        <authorList>
            <person name="Magalhaes I.L.F."/>
            <person name="Oliveira U."/>
            <person name="Santos F.R."/>
            <person name="Vidigal T.H.D.A."/>
            <person name="Brescovit A.D."/>
            <person name="Santos A.J."/>
        </authorList>
    </citation>
    <scope>NUCLEOTIDE SEQUENCE</scope>
    <source>
        <tissue evidence="1">Shoot tissue taken approximately 20 cm above the soil surface</tissue>
    </source>
</reference>
<protein>
    <submittedName>
        <fullName evidence="1">Uncharacterized protein</fullName>
    </submittedName>
</protein>
<accession>A0A0A9E4J4</accession>
<dbReference type="EMBL" id="GBRH01202231">
    <property type="protein sequence ID" value="JAD95664.1"/>
    <property type="molecule type" value="Transcribed_RNA"/>
</dbReference>
<sequence length="61" mass="6844">MHGETLWEGSGFSVLIIINTENYCNCTVVIDLIHQFSIQSNGPHPLHWHEANAEDPVLVTD</sequence>
<name>A0A0A9E4J4_ARUDO</name>
<evidence type="ECO:0000313" key="1">
    <source>
        <dbReference type="EMBL" id="JAD95664.1"/>
    </source>
</evidence>
<organism evidence="1">
    <name type="scientific">Arundo donax</name>
    <name type="common">Giant reed</name>
    <name type="synonym">Donax arundinaceus</name>
    <dbReference type="NCBI Taxonomy" id="35708"/>
    <lineage>
        <taxon>Eukaryota</taxon>
        <taxon>Viridiplantae</taxon>
        <taxon>Streptophyta</taxon>
        <taxon>Embryophyta</taxon>
        <taxon>Tracheophyta</taxon>
        <taxon>Spermatophyta</taxon>
        <taxon>Magnoliopsida</taxon>
        <taxon>Liliopsida</taxon>
        <taxon>Poales</taxon>
        <taxon>Poaceae</taxon>
        <taxon>PACMAD clade</taxon>
        <taxon>Arundinoideae</taxon>
        <taxon>Arundineae</taxon>
        <taxon>Arundo</taxon>
    </lineage>
</organism>